<keyword evidence="9" id="KW-0411">Iron-sulfur</keyword>
<dbReference type="CDD" id="cd00207">
    <property type="entry name" value="fer2"/>
    <property type="match status" value="1"/>
</dbReference>
<dbReference type="InterPro" id="IPR050157">
    <property type="entry name" value="PSI_iron-sulfur_center"/>
</dbReference>
<reference evidence="15" key="1">
    <citation type="journal article" date="2014" name="Front. Microbiol.">
        <title>High frequency of phylogenetically diverse reductive dehalogenase-homologous genes in deep subseafloor sedimentary metagenomes.</title>
        <authorList>
            <person name="Kawai M."/>
            <person name="Futagami T."/>
            <person name="Toyoda A."/>
            <person name="Takaki Y."/>
            <person name="Nishi S."/>
            <person name="Hori S."/>
            <person name="Arai W."/>
            <person name="Tsubouchi T."/>
            <person name="Morono Y."/>
            <person name="Uchiyama I."/>
            <person name="Ito T."/>
            <person name="Fujiyama A."/>
            <person name="Inagaki F."/>
            <person name="Takami H."/>
        </authorList>
    </citation>
    <scope>NUCLEOTIDE SEQUENCE</scope>
    <source>
        <strain evidence="15">Expedition CK06-06</strain>
    </source>
</reference>
<feature type="domain" description="2Fe-2S ferredoxin-type" evidence="13">
    <location>
        <begin position="2"/>
        <end position="82"/>
    </location>
</feature>
<dbReference type="Gene3D" id="3.10.20.740">
    <property type="match status" value="1"/>
</dbReference>
<dbReference type="EMBL" id="BARS01054041">
    <property type="protein sequence ID" value="GAG45022.1"/>
    <property type="molecule type" value="Genomic_DNA"/>
</dbReference>
<sequence>MSEILLQIDGRKVEAKEGMTILEAAQSAGISIPTLCHHEKLEPYGACRICTVEIEARGRTNLVAACLYPVEQNLVVKTRSEKVDKTRKVLLELMLAHAPDAAELQDLAQEYGADKARFEKESSFCILCGLCVRYCAEVKKKNAIGFVDRGTRREIIFIPEIASKECWNCKECFPLCPTE</sequence>
<dbReference type="FunFam" id="3.10.20.740:FF:000004">
    <property type="entry name" value="NADH-quinone oxidoreductase"/>
    <property type="match status" value="1"/>
</dbReference>
<comment type="similarity">
    <text evidence="3">Belongs to the complex I 75 kDa subunit family.</text>
</comment>
<comment type="cofactor">
    <cofactor evidence="12">
        <name>[2Fe-2S] cluster</name>
        <dbReference type="ChEBI" id="CHEBI:190135"/>
    </cofactor>
</comment>
<evidence type="ECO:0000256" key="3">
    <source>
        <dbReference type="ARBA" id="ARBA00005404"/>
    </source>
</evidence>
<dbReference type="PANTHER" id="PTHR24960">
    <property type="entry name" value="PHOTOSYSTEM I IRON-SULFUR CENTER-RELATED"/>
    <property type="match status" value="1"/>
</dbReference>
<evidence type="ECO:0000259" key="14">
    <source>
        <dbReference type="PROSITE" id="PS51379"/>
    </source>
</evidence>
<dbReference type="InterPro" id="IPR036010">
    <property type="entry name" value="2Fe-2S_ferredoxin-like_sf"/>
</dbReference>
<dbReference type="InterPro" id="IPR001041">
    <property type="entry name" value="2Fe-2S_ferredoxin-type"/>
</dbReference>
<dbReference type="Pfam" id="PF13510">
    <property type="entry name" value="Fer2_4"/>
    <property type="match status" value="1"/>
</dbReference>
<dbReference type="SUPFAM" id="SSF54862">
    <property type="entry name" value="4Fe-4S ferredoxins"/>
    <property type="match status" value="1"/>
</dbReference>
<protein>
    <recommendedName>
        <fullName evidence="16">2Fe-2S ferredoxin-type domain-containing protein</fullName>
    </recommendedName>
</protein>
<dbReference type="GO" id="GO:0051537">
    <property type="term" value="F:2 iron, 2 sulfur cluster binding"/>
    <property type="evidence" value="ECO:0007669"/>
    <property type="project" value="UniProtKB-KW"/>
</dbReference>
<organism evidence="15">
    <name type="scientific">marine sediment metagenome</name>
    <dbReference type="NCBI Taxonomy" id="412755"/>
    <lineage>
        <taxon>unclassified sequences</taxon>
        <taxon>metagenomes</taxon>
        <taxon>ecological metagenomes</taxon>
    </lineage>
</organism>
<evidence type="ECO:0000256" key="4">
    <source>
        <dbReference type="ARBA" id="ARBA00022485"/>
    </source>
</evidence>
<evidence type="ECO:0000256" key="10">
    <source>
        <dbReference type="ARBA" id="ARBA00023027"/>
    </source>
</evidence>
<dbReference type="InterPro" id="IPR017900">
    <property type="entry name" value="4Fe4S_Fe_S_CS"/>
</dbReference>
<keyword evidence="5" id="KW-0001">2Fe-2S</keyword>
<comment type="caution">
    <text evidence="15">The sequence shown here is derived from an EMBL/GenBank/DDBJ whole genome shotgun (WGS) entry which is preliminary data.</text>
</comment>
<keyword evidence="10" id="KW-0520">NAD</keyword>
<evidence type="ECO:0000256" key="5">
    <source>
        <dbReference type="ARBA" id="ARBA00022714"/>
    </source>
</evidence>
<feature type="domain" description="4Fe-4S ferredoxin-type" evidence="14">
    <location>
        <begin position="116"/>
        <end position="149"/>
    </location>
</feature>
<dbReference type="GO" id="GO:0016020">
    <property type="term" value="C:membrane"/>
    <property type="evidence" value="ECO:0007669"/>
    <property type="project" value="UniProtKB-SubCell"/>
</dbReference>
<evidence type="ECO:0000256" key="12">
    <source>
        <dbReference type="ARBA" id="ARBA00034078"/>
    </source>
</evidence>
<evidence type="ECO:0000256" key="11">
    <source>
        <dbReference type="ARBA" id="ARBA00023136"/>
    </source>
</evidence>
<comment type="subcellular location">
    <subcellularLocation>
        <location evidence="2">Membrane</location>
    </subcellularLocation>
</comment>
<feature type="domain" description="4Fe-4S ferredoxin-type" evidence="14">
    <location>
        <begin position="157"/>
        <end position="179"/>
    </location>
</feature>
<dbReference type="PROSITE" id="PS51085">
    <property type="entry name" value="2FE2S_FER_2"/>
    <property type="match status" value="1"/>
</dbReference>
<dbReference type="AlphaFoldDB" id="X0YCM4"/>
<feature type="non-terminal residue" evidence="15">
    <location>
        <position position="179"/>
    </location>
</feature>
<dbReference type="PROSITE" id="PS51379">
    <property type="entry name" value="4FE4S_FER_2"/>
    <property type="match status" value="2"/>
</dbReference>
<keyword evidence="6" id="KW-0479">Metal-binding</keyword>
<evidence type="ECO:0000256" key="7">
    <source>
        <dbReference type="ARBA" id="ARBA00022967"/>
    </source>
</evidence>
<evidence type="ECO:0000256" key="2">
    <source>
        <dbReference type="ARBA" id="ARBA00004370"/>
    </source>
</evidence>
<accession>X0YCM4</accession>
<dbReference type="Pfam" id="PF12838">
    <property type="entry name" value="Fer4_7"/>
    <property type="match status" value="1"/>
</dbReference>
<keyword evidence="4" id="KW-0004">4Fe-4S</keyword>
<evidence type="ECO:0000256" key="9">
    <source>
        <dbReference type="ARBA" id="ARBA00023014"/>
    </source>
</evidence>
<gene>
    <name evidence="15" type="ORF">S01H1_80081</name>
</gene>
<keyword evidence="8" id="KW-0408">Iron</keyword>
<dbReference type="GO" id="GO:0051539">
    <property type="term" value="F:4 iron, 4 sulfur cluster binding"/>
    <property type="evidence" value="ECO:0007669"/>
    <property type="project" value="UniProtKB-KW"/>
</dbReference>
<comment type="cofactor">
    <cofactor evidence="1">
        <name>[4Fe-4S] cluster</name>
        <dbReference type="ChEBI" id="CHEBI:49883"/>
    </cofactor>
</comment>
<dbReference type="SUPFAM" id="SSF54292">
    <property type="entry name" value="2Fe-2S ferredoxin-like"/>
    <property type="match status" value="1"/>
</dbReference>
<dbReference type="PANTHER" id="PTHR24960:SF84">
    <property type="entry name" value="HYDROGENASE SUBUNIT"/>
    <property type="match status" value="1"/>
</dbReference>
<evidence type="ECO:0000259" key="13">
    <source>
        <dbReference type="PROSITE" id="PS51085"/>
    </source>
</evidence>
<evidence type="ECO:0000256" key="1">
    <source>
        <dbReference type="ARBA" id="ARBA00001966"/>
    </source>
</evidence>
<evidence type="ECO:0000313" key="15">
    <source>
        <dbReference type="EMBL" id="GAG45022.1"/>
    </source>
</evidence>
<dbReference type="GO" id="GO:0046872">
    <property type="term" value="F:metal ion binding"/>
    <property type="evidence" value="ECO:0007669"/>
    <property type="project" value="UniProtKB-KW"/>
</dbReference>
<evidence type="ECO:0008006" key="16">
    <source>
        <dbReference type="Google" id="ProtNLM"/>
    </source>
</evidence>
<dbReference type="InterPro" id="IPR017896">
    <property type="entry name" value="4Fe4S_Fe-S-bd"/>
</dbReference>
<proteinExistence type="inferred from homology"/>
<evidence type="ECO:0000256" key="8">
    <source>
        <dbReference type="ARBA" id="ARBA00023004"/>
    </source>
</evidence>
<evidence type="ECO:0000256" key="6">
    <source>
        <dbReference type="ARBA" id="ARBA00022723"/>
    </source>
</evidence>
<dbReference type="Gene3D" id="3.30.70.20">
    <property type="match status" value="1"/>
</dbReference>
<name>X0YCM4_9ZZZZ</name>
<keyword evidence="11" id="KW-0472">Membrane</keyword>
<keyword evidence="7" id="KW-1278">Translocase</keyword>
<dbReference type="PROSITE" id="PS00198">
    <property type="entry name" value="4FE4S_FER_1"/>
    <property type="match status" value="1"/>
</dbReference>